<name>A0A4V0P2B8_FLUSA</name>
<sequence length="213" mass="24731">MIKIYPTTCFFFSQLFPHIFLKISPNSNPLFTDEKVITIYIFGILHGLKNVKSIFKYIKNFLFDWFPYLSSYEGFLFRLNSLNNVFSELVKFLLKNDKFKIAINSAENITLVDSLPILLTKNSRSYKYKISNDISSIGYCSSKETYYYGLNTHDEKVNSKIVSSFRQLIGILFNWLIETSGIQMASKVRSTKGLIVHVLGRFSACTFKYMFII</sequence>
<accession>A0A4V0P2B8</accession>
<gene>
    <name evidence="1" type="ORF">JCM31447_11180</name>
</gene>
<dbReference type="AlphaFoldDB" id="A0A4V0P2B8"/>
<proteinExistence type="predicted"/>
<dbReference type="Proteomes" id="UP000291236">
    <property type="component" value="Chromosome"/>
</dbReference>
<organism evidence="1 2">
    <name type="scientific">Fluviispira sanaruensis</name>
    <dbReference type="NCBI Taxonomy" id="2493639"/>
    <lineage>
        <taxon>Bacteria</taxon>
        <taxon>Pseudomonadati</taxon>
        <taxon>Bdellovibrionota</taxon>
        <taxon>Oligoflexia</taxon>
        <taxon>Silvanigrellales</taxon>
        <taxon>Silvanigrellaceae</taxon>
        <taxon>Fluviispira</taxon>
    </lineage>
</organism>
<keyword evidence="2" id="KW-1185">Reference proteome</keyword>
<evidence type="ECO:0000313" key="1">
    <source>
        <dbReference type="EMBL" id="BBH52677.1"/>
    </source>
</evidence>
<dbReference type="KEGG" id="sbf:JCM31447_11180"/>
<reference evidence="1 2" key="1">
    <citation type="submission" date="2018-12" db="EMBL/GenBank/DDBJ databases">
        <title>Rubrispira sanarue gen. nov., sp., nov., a member of the order Silvanigrellales, isolated from a brackish lake in Hamamatsu Japan.</title>
        <authorList>
            <person name="Maejima Y."/>
            <person name="Iino T."/>
            <person name="Muraguchi Y."/>
            <person name="Fukuda K."/>
            <person name="Nojiri H."/>
            <person name="Ohkuma M."/>
            <person name="Moriuchi R."/>
            <person name="Dohra H."/>
            <person name="Kimbara K."/>
            <person name="Shintani M."/>
        </authorList>
    </citation>
    <scope>NUCLEOTIDE SEQUENCE [LARGE SCALE GENOMIC DNA]</scope>
    <source>
        <strain evidence="1 2">RF1110005</strain>
    </source>
</reference>
<evidence type="ECO:0000313" key="2">
    <source>
        <dbReference type="Proteomes" id="UP000291236"/>
    </source>
</evidence>
<protein>
    <submittedName>
        <fullName evidence="1">Uncharacterized protein</fullName>
    </submittedName>
</protein>
<dbReference type="EMBL" id="AP019368">
    <property type="protein sequence ID" value="BBH52677.1"/>
    <property type="molecule type" value="Genomic_DNA"/>
</dbReference>